<dbReference type="InterPro" id="IPR004089">
    <property type="entry name" value="MCPsignal_dom"/>
</dbReference>
<dbReference type="InterPro" id="IPR004090">
    <property type="entry name" value="Chemotax_Me-accpt_rcpt"/>
</dbReference>
<name>A0AB39CVS9_9BURK</name>
<dbReference type="InterPro" id="IPR051310">
    <property type="entry name" value="MCP_chemotaxis"/>
</dbReference>
<dbReference type="InterPro" id="IPR003660">
    <property type="entry name" value="HAMP_dom"/>
</dbReference>
<evidence type="ECO:0000256" key="4">
    <source>
        <dbReference type="SAM" id="Phobius"/>
    </source>
</evidence>
<dbReference type="SMART" id="SM00283">
    <property type="entry name" value="MA"/>
    <property type="match status" value="1"/>
</dbReference>
<dbReference type="GO" id="GO:0004888">
    <property type="term" value="F:transmembrane signaling receptor activity"/>
    <property type="evidence" value="ECO:0007669"/>
    <property type="project" value="InterPro"/>
</dbReference>
<evidence type="ECO:0000259" key="5">
    <source>
        <dbReference type="PROSITE" id="PS50111"/>
    </source>
</evidence>
<dbReference type="EMBL" id="CP158254">
    <property type="protein sequence ID" value="XDJ46331.1"/>
    <property type="molecule type" value="Genomic_DNA"/>
</dbReference>
<evidence type="ECO:0000259" key="6">
    <source>
        <dbReference type="PROSITE" id="PS50885"/>
    </source>
</evidence>
<feature type="domain" description="Methyl-accepting transducer" evidence="5">
    <location>
        <begin position="288"/>
        <end position="510"/>
    </location>
</feature>
<keyword evidence="1" id="KW-0145">Chemotaxis</keyword>
<dbReference type="SMART" id="SM00304">
    <property type="entry name" value="HAMP"/>
    <property type="match status" value="1"/>
</dbReference>
<comment type="similarity">
    <text evidence="2">Belongs to the methyl-accepting chemotaxis (MCP) protein family.</text>
</comment>
<organism evidence="7">
    <name type="scientific">Castellaniella ginsengisoli</name>
    <dbReference type="NCBI Taxonomy" id="546114"/>
    <lineage>
        <taxon>Bacteria</taxon>
        <taxon>Pseudomonadati</taxon>
        <taxon>Pseudomonadota</taxon>
        <taxon>Betaproteobacteria</taxon>
        <taxon>Burkholderiales</taxon>
        <taxon>Alcaligenaceae</taxon>
        <taxon>Castellaniella</taxon>
    </lineage>
</organism>
<keyword evidence="4" id="KW-1133">Transmembrane helix</keyword>
<dbReference type="GO" id="GO:0006935">
    <property type="term" value="P:chemotaxis"/>
    <property type="evidence" value="ECO:0007669"/>
    <property type="project" value="UniProtKB-KW"/>
</dbReference>
<sequence>MRFAPTLKTRFILFMSVLAICAGLVMGAVAHLQRTTDSLRDAQAARYQASQLAGWYRTQAAALSRDAAAFVASEQPEFEQRYLGHLAVLDGQASDGQGIQADALARFRQAGLDETELALFEDAHARLRALAATQREAIGTAKGELDDGQGGVRIALPNALLAKALIFNQQYSQAEADIIALIDAFDSHQAQRMAARVGQASTDGQLAGRIAIGAVLALLLCSMLALRSLYRSVKRPLDQSVALAAHLANGDLSIPIEEGGRDEMGRLMQALEGIRQGLNRTLSRVADHFAHVNAGMDVLSSGQETALGDSHDQCAMAGQMSSAMDSLDDFVRLNHERAAEARRLSEQSDGEARSGAETVDRLAQAMGDLAHGGERVEEAARQIGEIAFQTNILALNAAVEAAHAGAHGRGFAIVAAEVRSLALRCDQAAGLIQSTIEASIRSSRQGAALAAEARSAMDRVVQATGRSRQIMDEVAAATESQARAIHETAQAARRLETIGTRGVRQAQAAARVVAEQRDRVADLHRTLTQFRLGSVERLTAAPDHSVRAAAAWPDRHRIAPLPLGQGTPSSLAA</sequence>
<accession>A0AB39CVS9</accession>
<feature type="domain" description="HAMP" evidence="6">
    <location>
        <begin position="231"/>
        <end position="283"/>
    </location>
</feature>
<dbReference type="PROSITE" id="PS50885">
    <property type="entry name" value="HAMP"/>
    <property type="match status" value="1"/>
</dbReference>
<evidence type="ECO:0000256" key="2">
    <source>
        <dbReference type="ARBA" id="ARBA00029447"/>
    </source>
</evidence>
<dbReference type="GO" id="GO:0007165">
    <property type="term" value="P:signal transduction"/>
    <property type="evidence" value="ECO:0007669"/>
    <property type="project" value="UniProtKB-KW"/>
</dbReference>
<keyword evidence="4" id="KW-0472">Membrane</keyword>
<dbReference type="CDD" id="cd06225">
    <property type="entry name" value="HAMP"/>
    <property type="match status" value="1"/>
</dbReference>
<proteinExistence type="inferred from homology"/>
<dbReference type="Gene3D" id="1.10.287.950">
    <property type="entry name" value="Methyl-accepting chemotaxis protein"/>
    <property type="match status" value="1"/>
</dbReference>
<dbReference type="GO" id="GO:0005886">
    <property type="term" value="C:plasma membrane"/>
    <property type="evidence" value="ECO:0007669"/>
    <property type="project" value="TreeGrafter"/>
</dbReference>
<protein>
    <submittedName>
        <fullName evidence="7">Methyl-accepting chemotaxis protein</fullName>
    </submittedName>
</protein>
<evidence type="ECO:0000313" key="7">
    <source>
        <dbReference type="EMBL" id="XDJ46331.1"/>
    </source>
</evidence>
<dbReference type="PANTHER" id="PTHR43531:SF11">
    <property type="entry name" value="METHYL-ACCEPTING CHEMOTAXIS PROTEIN 3"/>
    <property type="match status" value="1"/>
</dbReference>
<gene>
    <name evidence="7" type="ORF">ABRZ04_08200</name>
</gene>
<keyword evidence="3" id="KW-0807">Transducer</keyword>
<evidence type="ECO:0000256" key="1">
    <source>
        <dbReference type="ARBA" id="ARBA00022500"/>
    </source>
</evidence>
<evidence type="ECO:0000256" key="3">
    <source>
        <dbReference type="PROSITE-ProRule" id="PRU00284"/>
    </source>
</evidence>
<dbReference type="PRINTS" id="PR00260">
    <property type="entry name" value="CHEMTRNSDUCR"/>
</dbReference>
<reference evidence="7" key="1">
    <citation type="submission" date="2024-05" db="EMBL/GenBank/DDBJ databases">
        <authorList>
            <person name="Luo Y.-C."/>
            <person name="Nicholds J."/>
            <person name="Mortimer T."/>
            <person name="Maboni G."/>
        </authorList>
    </citation>
    <scope>NUCLEOTIDE SEQUENCE</scope>
    <source>
        <strain evidence="7">151836</strain>
    </source>
</reference>
<dbReference type="Pfam" id="PF00015">
    <property type="entry name" value="MCPsignal"/>
    <property type="match status" value="1"/>
</dbReference>
<feature type="transmembrane region" description="Helical" evidence="4">
    <location>
        <begin position="206"/>
        <end position="226"/>
    </location>
</feature>
<dbReference type="AlphaFoldDB" id="A0AB39CVS9"/>
<dbReference type="RefSeq" id="WP_368639184.1">
    <property type="nucleotide sequence ID" value="NZ_CP158254.1"/>
</dbReference>
<dbReference type="Pfam" id="PF00672">
    <property type="entry name" value="HAMP"/>
    <property type="match status" value="1"/>
</dbReference>
<keyword evidence="4" id="KW-0812">Transmembrane</keyword>
<dbReference type="PANTHER" id="PTHR43531">
    <property type="entry name" value="PROTEIN ICFG"/>
    <property type="match status" value="1"/>
</dbReference>
<dbReference type="SUPFAM" id="SSF58104">
    <property type="entry name" value="Methyl-accepting chemotaxis protein (MCP) signaling domain"/>
    <property type="match status" value="1"/>
</dbReference>
<dbReference type="PROSITE" id="PS50111">
    <property type="entry name" value="CHEMOTAXIS_TRANSDUC_2"/>
    <property type="match status" value="1"/>
</dbReference>